<feature type="repeat" description="WD" evidence="3">
    <location>
        <begin position="8"/>
        <end position="49"/>
    </location>
</feature>
<dbReference type="InterPro" id="IPR001680">
    <property type="entry name" value="WD40_rpt"/>
</dbReference>
<organism evidence="4 5">
    <name type="scientific">Schizopora paradoxa</name>
    <dbReference type="NCBI Taxonomy" id="27342"/>
    <lineage>
        <taxon>Eukaryota</taxon>
        <taxon>Fungi</taxon>
        <taxon>Dikarya</taxon>
        <taxon>Basidiomycota</taxon>
        <taxon>Agaricomycotina</taxon>
        <taxon>Agaricomycetes</taxon>
        <taxon>Hymenochaetales</taxon>
        <taxon>Schizoporaceae</taxon>
        <taxon>Schizopora</taxon>
    </lineage>
</organism>
<evidence type="ECO:0000256" key="1">
    <source>
        <dbReference type="ARBA" id="ARBA00022574"/>
    </source>
</evidence>
<dbReference type="AlphaFoldDB" id="A0A0H2QX72"/>
<dbReference type="GO" id="GO:1990234">
    <property type="term" value="C:transferase complex"/>
    <property type="evidence" value="ECO:0007669"/>
    <property type="project" value="UniProtKB-ARBA"/>
</dbReference>
<dbReference type="Gene3D" id="2.130.10.10">
    <property type="entry name" value="YVTN repeat-like/Quinoprotein amine dehydrogenase"/>
    <property type="match status" value="1"/>
</dbReference>
<evidence type="ECO:0000313" key="4">
    <source>
        <dbReference type="EMBL" id="KLO04195.1"/>
    </source>
</evidence>
<keyword evidence="5" id="KW-1185">Reference proteome</keyword>
<dbReference type="SUPFAM" id="SSF50978">
    <property type="entry name" value="WD40 repeat-like"/>
    <property type="match status" value="1"/>
</dbReference>
<dbReference type="PROSITE" id="PS50082">
    <property type="entry name" value="WD_REPEATS_2"/>
    <property type="match status" value="1"/>
</dbReference>
<evidence type="ECO:0000256" key="2">
    <source>
        <dbReference type="ARBA" id="ARBA00022737"/>
    </source>
</evidence>
<dbReference type="SMART" id="SM00320">
    <property type="entry name" value="WD40"/>
    <property type="match status" value="4"/>
</dbReference>
<keyword evidence="1 3" id="KW-0853">WD repeat</keyword>
<accession>A0A0H2QX72</accession>
<dbReference type="OrthoDB" id="3238562at2759"/>
<keyword evidence="2" id="KW-0677">Repeat</keyword>
<proteinExistence type="predicted"/>
<dbReference type="PANTHER" id="PTHR22847">
    <property type="entry name" value="WD40 REPEAT PROTEIN"/>
    <property type="match status" value="1"/>
</dbReference>
<dbReference type="STRING" id="27342.A0A0H2QX72"/>
<dbReference type="Proteomes" id="UP000053477">
    <property type="component" value="Unassembled WGS sequence"/>
</dbReference>
<protein>
    <submittedName>
        <fullName evidence="4">WD40 repeat-like protein</fullName>
    </submittedName>
</protein>
<dbReference type="PANTHER" id="PTHR22847:SF637">
    <property type="entry name" value="WD REPEAT DOMAIN 5B"/>
    <property type="match status" value="1"/>
</dbReference>
<gene>
    <name evidence="4" type="ORF">SCHPADRAFT_840940</name>
</gene>
<name>A0A0H2QX72_9AGAM</name>
<dbReference type="EMBL" id="KQ086651">
    <property type="protein sequence ID" value="KLO04195.1"/>
    <property type="molecule type" value="Genomic_DNA"/>
</dbReference>
<reference evidence="4 5" key="1">
    <citation type="submission" date="2015-04" db="EMBL/GenBank/DDBJ databases">
        <title>Complete genome sequence of Schizopora paradoxa KUC8140, a cosmopolitan wood degrader in East Asia.</title>
        <authorList>
            <consortium name="DOE Joint Genome Institute"/>
            <person name="Min B."/>
            <person name="Park H."/>
            <person name="Jang Y."/>
            <person name="Kim J.-J."/>
            <person name="Kim K.H."/>
            <person name="Pangilinan J."/>
            <person name="Lipzen A."/>
            <person name="Riley R."/>
            <person name="Grigoriev I.V."/>
            <person name="Spatafora J.W."/>
            <person name="Choi I.-G."/>
        </authorList>
    </citation>
    <scope>NUCLEOTIDE SEQUENCE [LARGE SCALE GENOMIC DNA]</scope>
    <source>
        <strain evidence="4 5">KUC8140</strain>
    </source>
</reference>
<sequence>QVKKEFTLVGHTAGVECLAISPDGRMLVSGDDAACVLLWNLATGERVQTISCPFNGAISAVIWVQLRESNDLCFVFGCADGSLHLYRRYGSKTTFEFVFVIGEAHQGPVEDLAFDALHHRVASVGGGHPQVWKLSSQGALKFVSLIQTMEKGPIARNVCFSQRGAELLIFFLESHEVHCYAIEPWRLLWTKSIRTRIGYATVYDSSVFVLNLEDGVEHYSFPDFKRNLVFPFDVDLNFPVQLKTAKSGSWLVCGGATGCGRIFDCHDGKLLQDLFHRNGEV</sequence>
<dbReference type="InterPro" id="IPR036322">
    <property type="entry name" value="WD40_repeat_dom_sf"/>
</dbReference>
<evidence type="ECO:0000256" key="3">
    <source>
        <dbReference type="PROSITE-ProRule" id="PRU00221"/>
    </source>
</evidence>
<dbReference type="InterPro" id="IPR015943">
    <property type="entry name" value="WD40/YVTN_repeat-like_dom_sf"/>
</dbReference>
<dbReference type="PROSITE" id="PS50294">
    <property type="entry name" value="WD_REPEATS_REGION"/>
    <property type="match status" value="1"/>
</dbReference>
<evidence type="ECO:0000313" key="5">
    <source>
        <dbReference type="Proteomes" id="UP000053477"/>
    </source>
</evidence>
<dbReference type="InParanoid" id="A0A0H2QX72"/>
<feature type="non-terminal residue" evidence="4">
    <location>
        <position position="1"/>
    </location>
</feature>
<dbReference type="Pfam" id="PF00400">
    <property type="entry name" value="WD40"/>
    <property type="match status" value="1"/>
</dbReference>